<dbReference type="EMBL" id="MPRL01000083">
    <property type="protein sequence ID" value="OOZ38543.1"/>
    <property type="molecule type" value="Genomic_DNA"/>
</dbReference>
<sequence>MKNNHALPLTVLMLSSLTLLTGYSCKNDGSSGGASSAATTQPLNDTGITDCATDRNGNLACNDTFYGTTVFPGQDAEHGRDATLDDDSDGHAGFAFTKLGADGSVLAIQSGAWDDNGSEAAGTKWSCIEDVVTGLVWEVKTNNTVPDLHHGGWTYSWYSSDGATNGGNAGTADGGDNCFDGARCDTEKYVADVNTAALCGYSDWRLPNREVLRSIVDYSIASPGPTIDSGWFPNTVNDWTWASSTHAAAASLAVDVNFYDGSGNRSSKSSNNYVRLMRDAR</sequence>
<name>A0A1T2L0B2_9GAMM</name>
<accession>A0A1T2L0B2</accession>
<dbReference type="PANTHER" id="PTHR35812">
    <property type="entry name" value="LIPOPROTEIN"/>
    <property type="match status" value="1"/>
</dbReference>
<dbReference type="Pfam" id="PF07603">
    <property type="entry name" value="Lcl_C"/>
    <property type="match status" value="1"/>
</dbReference>
<dbReference type="RefSeq" id="WP_172840380.1">
    <property type="nucleotide sequence ID" value="NZ_MPRL01000083.1"/>
</dbReference>
<reference evidence="2 3" key="1">
    <citation type="submission" date="2016-11" db="EMBL/GenBank/DDBJ databases">
        <title>Mixed transmission modes and dynamic genome evolution in an obligate animal-bacterial symbiosis.</title>
        <authorList>
            <person name="Russell S.L."/>
            <person name="Corbett-Detig R.B."/>
            <person name="Cavanaugh C.M."/>
        </authorList>
    </citation>
    <scope>NUCLEOTIDE SEQUENCE [LARGE SCALE GENOMIC DNA]</scope>
    <source>
        <strain evidence="2">Sveles-Q1</strain>
    </source>
</reference>
<evidence type="ECO:0000313" key="3">
    <source>
        <dbReference type="Proteomes" id="UP000191110"/>
    </source>
</evidence>
<comment type="caution">
    <text evidence="2">The sequence shown here is derived from an EMBL/GenBank/DDBJ whole genome shotgun (WGS) entry which is preliminary data.</text>
</comment>
<feature type="domain" description="Lcl C-terminal" evidence="1">
    <location>
        <begin position="127"/>
        <end position="278"/>
    </location>
</feature>
<dbReference type="AlphaFoldDB" id="A0A1T2L0B2"/>
<keyword evidence="3" id="KW-1185">Reference proteome</keyword>
<protein>
    <recommendedName>
        <fullName evidence="1">Lcl C-terminal domain-containing protein</fullName>
    </recommendedName>
</protein>
<gene>
    <name evidence="2" type="ORF">BOW53_15160</name>
</gene>
<evidence type="ECO:0000313" key="2">
    <source>
        <dbReference type="EMBL" id="OOZ38543.1"/>
    </source>
</evidence>
<proteinExistence type="predicted"/>
<dbReference type="InterPro" id="IPR011460">
    <property type="entry name" value="Lcl_C"/>
</dbReference>
<dbReference type="PANTHER" id="PTHR35812:SF1">
    <property type="entry name" value="LIPOPROTEIN"/>
    <property type="match status" value="1"/>
</dbReference>
<dbReference type="PROSITE" id="PS51257">
    <property type="entry name" value="PROKAR_LIPOPROTEIN"/>
    <property type="match status" value="1"/>
</dbReference>
<evidence type="ECO:0000259" key="1">
    <source>
        <dbReference type="Pfam" id="PF07603"/>
    </source>
</evidence>
<dbReference type="Proteomes" id="UP000191110">
    <property type="component" value="Unassembled WGS sequence"/>
</dbReference>
<organism evidence="2 3">
    <name type="scientific">Solemya pervernicosa gill symbiont</name>
    <dbReference type="NCBI Taxonomy" id="642797"/>
    <lineage>
        <taxon>Bacteria</taxon>
        <taxon>Pseudomonadati</taxon>
        <taxon>Pseudomonadota</taxon>
        <taxon>Gammaproteobacteria</taxon>
        <taxon>sulfur-oxidizing symbionts</taxon>
    </lineage>
</organism>